<feature type="domain" description="DUF2786" evidence="1">
    <location>
        <begin position="11"/>
        <end position="47"/>
    </location>
</feature>
<dbReference type="EMBL" id="ASSY01000005">
    <property type="protein sequence ID" value="EOS52549.1"/>
    <property type="molecule type" value="Genomic_DNA"/>
</dbReference>
<evidence type="ECO:0000259" key="1">
    <source>
        <dbReference type="Pfam" id="PF10979"/>
    </source>
</evidence>
<evidence type="ECO:0000313" key="3">
    <source>
        <dbReference type="EMBL" id="EOS52549.1"/>
    </source>
</evidence>
<dbReference type="Proteomes" id="UP000014204">
    <property type="component" value="Unassembled WGS sequence"/>
</dbReference>
<accession>R9L155</accession>
<dbReference type="GeneID" id="82190191"/>
<reference evidence="3 4" key="1">
    <citation type="submission" date="2013-04" db="EMBL/GenBank/DDBJ databases">
        <title>The Genome Sequence of Enterorhabdus caecimuris B7.</title>
        <authorList>
            <consortium name="The Broad Institute Genomics Platform"/>
            <consortium name="The Broad Institute Genome Sequencing Center for Infectious Disease"/>
            <person name="Earl A."/>
            <person name="Xavier R."/>
            <person name="Elson C."/>
            <person name="Duck W."/>
            <person name="Walker B."/>
            <person name="Young S."/>
            <person name="Zeng Q."/>
            <person name="Gargeya S."/>
            <person name="Fitzgerald M."/>
            <person name="Haas B."/>
            <person name="Abouelleil A."/>
            <person name="Allen A.W."/>
            <person name="Alvarado L."/>
            <person name="Arachchi H.M."/>
            <person name="Berlin A.M."/>
            <person name="Chapman S.B."/>
            <person name="Gainer-Dewar J."/>
            <person name="Goldberg J."/>
            <person name="Griggs A."/>
            <person name="Gujja S."/>
            <person name="Hansen M."/>
            <person name="Howarth C."/>
            <person name="Imamovic A."/>
            <person name="Ireland A."/>
            <person name="Larimer J."/>
            <person name="McCowan C."/>
            <person name="Murphy C."/>
            <person name="Pearson M."/>
            <person name="Poon T.W."/>
            <person name="Priest M."/>
            <person name="Roberts A."/>
            <person name="Saif S."/>
            <person name="Shea T."/>
            <person name="Sisk P."/>
            <person name="Sykes S."/>
            <person name="Wortman J."/>
            <person name="Nusbaum C."/>
            <person name="Birren B."/>
        </authorList>
    </citation>
    <scope>NUCLEOTIDE SEQUENCE [LARGE SCALE GENOMIC DNA]</scope>
    <source>
        <strain evidence="3 4">B7</strain>
    </source>
</reference>
<organism evidence="3 4">
    <name type="scientific">Adlercreutzia caecimuris B7</name>
    <dbReference type="NCBI Taxonomy" id="1235794"/>
    <lineage>
        <taxon>Bacteria</taxon>
        <taxon>Bacillati</taxon>
        <taxon>Actinomycetota</taxon>
        <taxon>Coriobacteriia</taxon>
        <taxon>Eggerthellales</taxon>
        <taxon>Eggerthellaceae</taxon>
        <taxon>Adlercreutzia</taxon>
    </lineage>
</organism>
<comment type="caution">
    <text evidence="3">The sequence shown here is derived from an EMBL/GenBank/DDBJ whole genome shotgun (WGS) entry which is preliminary data.</text>
</comment>
<name>R9L155_9ACTN</name>
<evidence type="ECO:0000313" key="4">
    <source>
        <dbReference type="Proteomes" id="UP000014204"/>
    </source>
</evidence>
<feature type="domain" description="DUF7168" evidence="2">
    <location>
        <begin position="53"/>
        <end position="191"/>
    </location>
</feature>
<dbReference type="HOGENOM" id="CLU_1183558_0_0_11"/>
<dbReference type="InterPro" id="IPR024498">
    <property type="entry name" value="DUF2786"/>
</dbReference>
<dbReference type="OrthoDB" id="5145833at2"/>
<dbReference type="STRING" id="1235794.C811_00585"/>
<dbReference type="Pfam" id="PF10979">
    <property type="entry name" value="DUF2786"/>
    <property type="match status" value="1"/>
</dbReference>
<protein>
    <submittedName>
        <fullName evidence="3">Uncharacterized protein</fullName>
    </submittedName>
</protein>
<evidence type="ECO:0000259" key="2">
    <source>
        <dbReference type="Pfam" id="PF23771"/>
    </source>
</evidence>
<proteinExistence type="predicted"/>
<sequence>MTRERDEIIELVEKLLAMTEDAGCTSAEAVAFALRAQRLIVEYDISEEELGSARRKESIDSVKASPVFREWANLLADVVARNFRCRVYVTVQQRDLKRGSKRRGNAKRLFTFLGYATDATAAAVAFDHLYRCGNALAVDAGTGKKLKGDAYKSFTAGYVSGIASELEKQSQALMIVVPMEVNASYEHMEAEFAKATPLAGWLHNEDLEEQGWKSGRDAVRSGRLGAEDRSHLLA</sequence>
<dbReference type="AlphaFoldDB" id="R9L155"/>
<dbReference type="Pfam" id="PF23771">
    <property type="entry name" value="DUF7168"/>
    <property type="match status" value="1"/>
</dbReference>
<keyword evidence="4" id="KW-1185">Reference proteome</keyword>
<gene>
    <name evidence="3" type="ORF">C811_00585</name>
</gene>
<dbReference type="RefSeq" id="WP_016308813.1">
    <property type="nucleotide sequence ID" value="NZ_KE159646.1"/>
</dbReference>
<dbReference type="InterPro" id="IPR055592">
    <property type="entry name" value="DUF7168"/>
</dbReference>
<dbReference type="eggNOG" id="ENOG502ZES3">
    <property type="taxonomic scope" value="Bacteria"/>
</dbReference>